<accession>A0AAV3SYE3</accession>
<evidence type="ECO:0000256" key="1">
    <source>
        <dbReference type="SAM" id="MobiDB-lite"/>
    </source>
</evidence>
<dbReference type="AlphaFoldDB" id="A0AAV3SYE3"/>
<proteinExistence type="predicted"/>
<sequence>MTGTIYAPAPIKCRECGEELETIEKGHLQSQNCTGEVDDVEDYRSKYPDVPTRSTEMRDKIVDGLKDE</sequence>
<name>A0AAV3SYE3_9EURY</name>
<evidence type="ECO:0000313" key="2">
    <source>
        <dbReference type="EMBL" id="GAA0646449.1"/>
    </source>
</evidence>
<dbReference type="RefSeq" id="WP_227261692.1">
    <property type="nucleotide sequence ID" value="NZ_BAAADU010000002.1"/>
</dbReference>
<organism evidence="2 3">
    <name type="scientific">Salarchaeum japonicum</name>
    <dbReference type="NCBI Taxonomy" id="555573"/>
    <lineage>
        <taxon>Archaea</taxon>
        <taxon>Methanobacteriati</taxon>
        <taxon>Methanobacteriota</taxon>
        <taxon>Stenosarchaea group</taxon>
        <taxon>Halobacteria</taxon>
        <taxon>Halobacteriales</taxon>
        <taxon>Halobacteriaceae</taxon>
    </lineage>
</organism>
<dbReference type="GeneID" id="68572285"/>
<reference evidence="2 3" key="1">
    <citation type="journal article" date="2019" name="Int. J. Syst. Evol. Microbiol.">
        <title>The Global Catalogue of Microorganisms (GCM) 10K type strain sequencing project: providing services to taxonomists for standard genome sequencing and annotation.</title>
        <authorList>
            <consortium name="The Broad Institute Genomics Platform"/>
            <consortium name="The Broad Institute Genome Sequencing Center for Infectious Disease"/>
            <person name="Wu L."/>
            <person name="Ma J."/>
        </authorList>
    </citation>
    <scope>NUCLEOTIDE SEQUENCE [LARGE SCALE GENOMIC DNA]</scope>
    <source>
        <strain evidence="2 3">JCM 16327</strain>
    </source>
</reference>
<feature type="compositionally biased region" description="Basic and acidic residues" evidence="1">
    <location>
        <begin position="55"/>
        <end position="68"/>
    </location>
</feature>
<evidence type="ECO:0000313" key="3">
    <source>
        <dbReference type="Proteomes" id="UP001500194"/>
    </source>
</evidence>
<dbReference type="EMBL" id="BAAADU010000002">
    <property type="protein sequence ID" value="GAA0646449.1"/>
    <property type="molecule type" value="Genomic_DNA"/>
</dbReference>
<dbReference type="Proteomes" id="UP001500194">
    <property type="component" value="Unassembled WGS sequence"/>
</dbReference>
<comment type="caution">
    <text evidence="2">The sequence shown here is derived from an EMBL/GenBank/DDBJ whole genome shotgun (WGS) entry which is preliminary data.</text>
</comment>
<keyword evidence="3" id="KW-1185">Reference proteome</keyword>
<gene>
    <name evidence="2" type="ORF">GCM10009019_05980</name>
</gene>
<protein>
    <submittedName>
        <fullName evidence="2">Uncharacterized protein</fullName>
    </submittedName>
</protein>
<feature type="region of interest" description="Disordered" evidence="1">
    <location>
        <begin position="44"/>
        <end position="68"/>
    </location>
</feature>